<organism evidence="2 3">
    <name type="scientific">Legionella beliardensis</name>
    <dbReference type="NCBI Taxonomy" id="91822"/>
    <lineage>
        <taxon>Bacteria</taxon>
        <taxon>Pseudomonadati</taxon>
        <taxon>Pseudomonadota</taxon>
        <taxon>Gammaproteobacteria</taxon>
        <taxon>Legionellales</taxon>
        <taxon>Legionellaceae</taxon>
        <taxon>Legionella</taxon>
    </lineage>
</organism>
<evidence type="ECO:0000256" key="1">
    <source>
        <dbReference type="SAM" id="SignalP"/>
    </source>
</evidence>
<proteinExistence type="predicted"/>
<evidence type="ECO:0008006" key="4">
    <source>
        <dbReference type="Google" id="ProtNLM"/>
    </source>
</evidence>
<name>A0A378I0L4_9GAMM</name>
<feature type="signal peptide" evidence="1">
    <location>
        <begin position="1"/>
        <end position="30"/>
    </location>
</feature>
<dbReference type="Gene3D" id="2.40.160.20">
    <property type="match status" value="1"/>
</dbReference>
<dbReference type="AlphaFoldDB" id="A0A378I0L4"/>
<gene>
    <name evidence="2" type="ORF">NCTC13315_01042</name>
</gene>
<reference evidence="2 3" key="1">
    <citation type="submission" date="2018-06" db="EMBL/GenBank/DDBJ databases">
        <authorList>
            <consortium name="Pathogen Informatics"/>
            <person name="Doyle S."/>
        </authorList>
    </citation>
    <scope>NUCLEOTIDE SEQUENCE [LARGE SCALE GENOMIC DNA]</scope>
    <source>
        <strain evidence="2 3">NCTC13315</strain>
    </source>
</reference>
<evidence type="ECO:0000313" key="3">
    <source>
        <dbReference type="Proteomes" id="UP000254968"/>
    </source>
</evidence>
<dbReference type="SUPFAM" id="SSF56925">
    <property type="entry name" value="OMPA-like"/>
    <property type="match status" value="1"/>
</dbReference>
<dbReference type="Proteomes" id="UP000254968">
    <property type="component" value="Unassembled WGS sequence"/>
</dbReference>
<sequence>MKSNYLRKGINYPIFASSILFALINANAQAGTMGPIQTAAPGKAYIGVFGGGGTSNRVRINQYATALFDEDSGGPLAVNAFGHANHRDVGIVGGHVGYQWMEIFLNSLNTQWSIAPAVELEGYYLGKSSFKGYVINDTSTRLPEHDFRVSYPLSTGVFLGNAVLNLNLANSMWHPYVAAGIGSAILSVSDAYSLQVAPPELGVNHYNAYPDDKVSTFAAQTKVGLSVDLSQQFSVFAEYRWLYLANTHFTFGSTVYPSHAPTTAWVANFGTQHYNMGALGIRYSV</sequence>
<evidence type="ECO:0000313" key="2">
    <source>
        <dbReference type="EMBL" id="STX28512.1"/>
    </source>
</evidence>
<dbReference type="InterPro" id="IPR011250">
    <property type="entry name" value="OMP/PagP_B-barrel"/>
</dbReference>
<dbReference type="EMBL" id="UGNV01000001">
    <property type="protein sequence ID" value="STX28512.1"/>
    <property type="molecule type" value="Genomic_DNA"/>
</dbReference>
<keyword evidence="1" id="KW-0732">Signal</keyword>
<dbReference type="RefSeq" id="WP_242604175.1">
    <property type="nucleotide sequence ID" value="NZ_CAAAHO010000001.1"/>
</dbReference>
<protein>
    <recommendedName>
        <fullName evidence="4">Opacity protein and related surface antigens</fullName>
    </recommendedName>
</protein>
<keyword evidence="3" id="KW-1185">Reference proteome</keyword>
<accession>A0A378I0L4</accession>
<feature type="chain" id="PRO_5016961646" description="Opacity protein and related surface antigens" evidence="1">
    <location>
        <begin position="31"/>
        <end position="285"/>
    </location>
</feature>